<dbReference type="InterPro" id="IPR005467">
    <property type="entry name" value="His_kinase_dom"/>
</dbReference>
<dbReference type="EMBL" id="QMIF01000002">
    <property type="protein sequence ID" value="TVM35966.1"/>
    <property type="molecule type" value="Genomic_DNA"/>
</dbReference>
<reference evidence="13 14" key="1">
    <citation type="submission" date="2018-06" db="EMBL/GenBank/DDBJ databases">
        <title>Complete genome of Desulfovibrio marinus P48SEP.</title>
        <authorList>
            <person name="Crispim J.S."/>
            <person name="Vidigal P.M.P."/>
            <person name="Silva L.C.F."/>
            <person name="Araujo L.C."/>
            <person name="Laguardia C.N."/>
            <person name="Dias R.S."/>
            <person name="Sousa M.P."/>
            <person name="Paula S.O."/>
            <person name="Silva C."/>
        </authorList>
    </citation>
    <scope>NUCLEOTIDE SEQUENCE [LARGE SCALE GENOMIC DNA]</scope>
    <source>
        <strain evidence="13 14">P48SEP</strain>
    </source>
</reference>
<dbReference type="GO" id="GO:0004673">
    <property type="term" value="F:protein histidine kinase activity"/>
    <property type="evidence" value="ECO:0007669"/>
    <property type="project" value="UniProtKB-EC"/>
</dbReference>
<comment type="catalytic activity">
    <reaction evidence="1">
        <text>ATP + protein L-histidine = ADP + protein N-phospho-L-histidine.</text>
        <dbReference type="EC" id="2.7.13.3"/>
    </reaction>
</comment>
<organism evidence="13 14">
    <name type="scientific">Oceanidesulfovibrio marinus</name>
    <dbReference type="NCBI Taxonomy" id="370038"/>
    <lineage>
        <taxon>Bacteria</taxon>
        <taxon>Pseudomonadati</taxon>
        <taxon>Thermodesulfobacteriota</taxon>
        <taxon>Desulfovibrionia</taxon>
        <taxon>Desulfovibrionales</taxon>
        <taxon>Desulfovibrionaceae</taxon>
        <taxon>Oceanidesulfovibrio</taxon>
    </lineage>
</organism>
<dbReference type="PRINTS" id="PR00344">
    <property type="entry name" value="BCTRLSENSOR"/>
</dbReference>
<dbReference type="CDD" id="cd00075">
    <property type="entry name" value="HATPase"/>
    <property type="match status" value="1"/>
</dbReference>
<evidence type="ECO:0000256" key="6">
    <source>
        <dbReference type="ARBA" id="ARBA00022741"/>
    </source>
</evidence>
<evidence type="ECO:0000256" key="2">
    <source>
        <dbReference type="ARBA" id="ARBA00004141"/>
    </source>
</evidence>
<dbReference type="Proteomes" id="UP000434052">
    <property type="component" value="Unassembled WGS sequence"/>
</dbReference>
<comment type="subcellular location">
    <subcellularLocation>
        <location evidence="2">Membrane</location>
        <topology evidence="2">Multi-pass membrane protein</topology>
    </subcellularLocation>
</comment>
<evidence type="ECO:0000256" key="3">
    <source>
        <dbReference type="ARBA" id="ARBA00012438"/>
    </source>
</evidence>
<dbReference type="AlphaFoldDB" id="A0A6P1ZK61"/>
<dbReference type="InterPro" id="IPR004358">
    <property type="entry name" value="Sig_transdc_His_kin-like_C"/>
</dbReference>
<dbReference type="GO" id="GO:0000156">
    <property type="term" value="F:phosphorelay response regulator activity"/>
    <property type="evidence" value="ECO:0007669"/>
    <property type="project" value="TreeGrafter"/>
</dbReference>
<evidence type="ECO:0000259" key="12">
    <source>
        <dbReference type="PROSITE" id="PS50109"/>
    </source>
</evidence>
<proteinExistence type="predicted"/>
<dbReference type="NCBIfam" id="TIGR00229">
    <property type="entry name" value="sensory_box"/>
    <property type="match status" value="1"/>
</dbReference>
<gene>
    <name evidence="13" type="ORF">DQK91_04775</name>
</gene>
<dbReference type="SUPFAM" id="SSF55874">
    <property type="entry name" value="ATPase domain of HSP90 chaperone/DNA topoisomerase II/histidine kinase"/>
    <property type="match status" value="1"/>
</dbReference>
<keyword evidence="7" id="KW-0418">Kinase</keyword>
<evidence type="ECO:0000256" key="10">
    <source>
        <dbReference type="ARBA" id="ARBA00023012"/>
    </source>
</evidence>
<dbReference type="SMART" id="SM00387">
    <property type="entry name" value="HATPase_c"/>
    <property type="match status" value="1"/>
</dbReference>
<evidence type="ECO:0000313" key="13">
    <source>
        <dbReference type="EMBL" id="TVM35966.1"/>
    </source>
</evidence>
<dbReference type="PANTHER" id="PTHR42878:SF7">
    <property type="entry name" value="SENSOR HISTIDINE KINASE GLRK"/>
    <property type="match status" value="1"/>
</dbReference>
<dbReference type="EC" id="2.7.13.3" evidence="3"/>
<name>A0A6P1ZK61_9BACT</name>
<feature type="domain" description="Histidine kinase" evidence="12">
    <location>
        <begin position="144"/>
        <end position="355"/>
    </location>
</feature>
<dbReference type="Gene3D" id="3.30.450.20">
    <property type="entry name" value="PAS domain"/>
    <property type="match status" value="1"/>
</dbReference>
<protein>
    <recommendedName>
        <fullName evidence="3">histidine kinase</fullName>
        <ecNumber evidence="3">2.7.13.3</ecNumber>
    </recommendedName>
</protein>
<keyword evidence="5" id="KW-0812">Transmembrane</keyword>
<keyword evidence="4" id="KW-0808">Transferase</keyword>
<evidence type="ECO:0000256" key="8">
    <source>
        <dbReference type="ARBA" id="ARBA00022840"/>
    </source>
</evidence>
<dbReference type="InterPro" id="IPR003594">
    <property type="entry name" value="HATPase_dom"/>
</dbReference>
<dbReference type="PANTHER" id="PTHR42878">
    <property type="entry name" value="TWO-COMPONENT HISTIDINE KINASE"/>
    <property type="match status" value="1"/>
</dbReference>
<evidence type="ECO:0000256" key="9">
    <source>
        <dbReference type="ARBA" id="ARBA00022989"/>
    </source>
</evidence>
<evidence type="ECO:0000256" key="7">
    <source>
        <dbReference type="ARBA" id="ARBA00022777"/>
    </source>
</evidence>
<dbReference type="Pfam" id="PF13188">
    <property type="entry name" value="PAS_8"/>
    <property type="match status" value="1"/>
</dbReference>
<evidence type="ECO:0000256" key="4">
    <source>
        <dbReference type="ARBA" id="ARBA00022679"/>
    </source>
</evidence>
<keyword evidence="6" id="KW-0547">Nucleotide-binding</keyword>
<dbReference type="RefSeq" id="WP_144234297.1">
    <property type="nucleotide sequence ID" value="NZ_QMIF01000002.1"/>
</dbReference>
<sequence>MPNKGSVSLDSIAVPSLIDAIFYSMPDGIAVFGPTGENTVYANQAFCKIFGYECEMVSETYRNISILPHHIMGEIRERYPFLDTQQTDETPRYYETTRRDGSPLEVRVTETMFESEGTPLRLITVVDVTEQRRLECSKKSAERIIRHDLRDYIASLANAAEIMNALHDDKPASDEMLEYIRATVVQTMDLMESGQQAFLMEEGLYTLTPQPVELHDVVHHVVRMLEPMAYSAGVAIETDLPSLDETAVLNGERSLIARAVANLLRNALEAESSGARVLIRGEIGEHDITIEVRNPTAVAPAVRERFFEKYVSGRNSGAGLGTYIAKLIMELHGGSIAMHTSEDDGTTVALTFPME</sequence>
<keyword evidence="11" id="KW-0472">Membrane</keyword>
<dbReference type="OrthoDB" id="9787818at2"/>
<dbReference type="CDD" id="cd00130">
    <property type="entry name" value="PAS"/>
    <property type="match status" value="1"/>
</dbReference>
<dbReference type="GO" id="GO:0007234">
    <property type="term" value="P:osmosensory signaling via phosphorelay pathway"/>
    <property type="evidence" value="ECO:0007669"/>
    <property type="project" value="TreeGrafter"/>
</dbReference>
<dbReference type="GO" id="GO:0030295">
    <property type="term" value="F:protein kinase activator activity"/>
    <property type="evidence" value="ECO:0007669"/>
    <property type="project" value="TreeGrafter"/>
</dbReference>
<dbReference type="InterPro" id="IPR036890">
    <property type="entry name" value="HATPase_C_sf"/>
</dbReference>
<dbReference type="Pfam" id="PF02518">
    <property type="entry name" value="HATPase_c"/>
    <property type="match status" value="1"/>
</dbReference>
<dbReference type="Gene3D" id="3.30.565.10">
    <property type="entry name" value="Histidine kinase-like ATPase, C-terminal domain"/>
    <property type="match status" value="1"/>
</dbReference>
<dbReference type="InterPro" id="IPR035965">
    <property type="entry name" value="PAS-like_dom_sf"/>
</dbReference>
<dbReference type="InterPro" id="IPR000014">
    <property type="entry name" value="PAS"/>
</dbReference>
<evidence type="ECO:0000256" key="5">
    <source>
        <dbReference type="ARBA" id="ARBA00022692"/>
    </source>
</evidence>
<evidence type="ECO:0000313" key="14">
    <source>
        <dbReference type="Proteomes" id="UP000434052"/>
    </source>
</evidence>
<dbReference type="GO" id="GO:0016020">
    <property type="term" value="C:membrane"/>
    <property type="evidence" value="ECO:0007669"/>
    <property type="project" value="UniProtKB-SubCell"/>
</dbReference>
<dbReference type="GO" id="GO:0005524">
    <property type="term" value="F:ATP binding"/>
    <property type="evidence" value="ECO:0007669"/>
    <property type="project" value="UniProtKB-KW"/>
</dbReference>
<accession>A0A6P1ZK61</accession>
<evidence type="ECO:0000256" key="1">
    <source>
        <dbReference type="ARBA" id="ARBA00000085"/>
    </source>
</evidence>
<evidence type="ECO:0000256" key="11">
    <source>
        <dbReference type="ARBA" id="ARBA00023136"/>
    </source>
</evidence>
<dbReference type="InterPro" id="IPR050351">
    <property type="entry name" value="BphY/WalK/GraS-like"/>
</dbReference>
<dbReference type="SUPFAM" id="SSF55785">
    <property type="entry name" value="PYP-like sensor domain (PAS domain)"/>
    <property type="match status" value="1"/>
</dbReference>
<keyword evidence="10" id="KW-0902">Two-component regulatory system</keyword>
<dbReference type="PROSITE" id="PS50109">
    <property type="entry name" value="HIS_KIN"/>
    <property type="match status" value="1"/>
</dbReference>
<keyword evidence="8" id="KW-0067">ATP-binding</keyword>
<comment type="caution">
    <text evidence="13">The sequence shown here is derived from an EMBL/GenBank/DDBJ whole genome shotgun (WGS) entry which is preliminary data.</text>
</comment>
<keyword evidence="9" id="KW-1133">Transmembrane helix</keyword>